<reference evidence="4 5" key="1">
    <citation type="submission" date="2024-01" db="EMBL/GenBank/DDBJ databases">
        <title>The genomes of 5 underutilized Papilionoideae crops provide insights into root nodulation and disease resistanc.</title>
        <authorList>
            <person name="Yuan L."/>
        </authorList>
    </citation>
    <scope>NUCLEOTIDE SEQUENCE [LARGE SCALE GENOMIC DNA]</scope>
    <source>
        <strain evidence="4">ZHUSHIDOU_FW_LH</strain>
        <tissue evidence="4">Leaf</tissue>
    </source>
</reference>
<dbReference type="InterPro" id="IPR044972">
    <property type="entry name" value="Mot1"/>
</dbReference>
<sequence>MKNRTRESTTTLTDSEKVKKGIESAEKDDDIKKSISNLHITVSSVVAATVVSMSEFPTLLTPIILPLMASIKREHEEILQMKSVEALAELIKQKSKVHVLAGEDQSKLEGFISRRRSELSLRLLCEKFGPLLFDKLPKLWDCLTVVLKPCSSEFVAVTNESEFTVSIESFSVPQALINNIQVGIINIIDSSTGKSLCYGYVNVASQQEAIRAIELKNHAILNGKAIRVTWSRRDPDARKNTSSNVFVKYLAESMDNAGLEELFTTFGNILSSKVVVSEDGKSKGYGFVQFELEEAENAAIEKLNGSTIGDK</sequence>
<evidence type="ECO:0000259" key="3">
    <source>
        <dbReference type="PROSITE" id="PS50102"/>
    </source>
</evidence>
<dbReference type="Pfam" id="PF00076">
    <property type="entry name" value="RRM_1"/>
    <property type="match status" value="2"/>
</dbReference>
<dbReference type="SUPFAM" id="SSF54928">
    <property type="entry name" value="RNA-binding domain, RBD"/>
    <property type="match status" value="1"/>
</dbReference>
<dbReference type="GO" id="GO:0003723">
    <property type="term" value="F:RNA binding"/>
    <property type="evidence" value="ECO:0007669"/>
    <property type="project" value="UniProtKB-UniRule"/>
</dbReference>
<keyword evidence="5" id="KW-1185">Reference proteome</keyword>
<feature type="region of interest" description="Disordered" evidence="2">
    <location>
        <begin position="1"/>
        <end position="21"/>
    </location>
</feature>
<name>A0AAN9EFK4_CROPI</name>
<dbReference type="Pfam" id="PF12054">
    <property type="entry name" value="DUF3535"/>
    <property type="match status" value="2"/>
</dbReference>
<dbReference type="GO" id="GO:0003677">
    <property type="term" value="F:DNA binding"/>
    <property type="evidence" value="ECO:0007669"/>
    <property type="project" value="InterPro"/>
</dbReference>
<dbReference type="PROSITE" id="PS50102">
    <property type="entry name" value="RRM"/>
    <property type="match status" value="1"/>
</dbReference>
<organism evidence="4 5">
    <name type="scientific">Crotalaria pallida</name>
    <name type="common">Smooth rattlebox</name>
    <name type="synonym">Crotalaria striata</name>
    <dbReference type="NCBI Taxonomy" id="3830"/>
    <lineage>
        <taxon>Eukaryota</taxon>
        <taxon>Viridiplantae</taxon>
        <taxon>Streptophyta</taxon>
        <taxon>Embryophyta</taxon>
        <taxon>Tracheophyta</taxon>
        <taxon>Spermatophyta</taxon>
        <taxon>Magnoliopsida</taxon>
        <taxon>eudicotyledons</taxon>
        <taxon>Gunneridae</taxon>
        <taxon>Pentapetalae</taxon>
        <taxon>rosids</taxon>
        <taxon>fabids</taxon>
        <taxon>Fabales</taxon>
        <taxon>Fabaceae</taxon>
        <taxon>Papilionoideae</taxon>
        <taxon>50 kb inversion clade</taxon>
        <taxon>genistoids sensu lato</taxon>
        <taxon>core genistoids</taxon>
        <taxon>Crotalarieae</taxon>
        <taxon>Crotalaria</taxon>
    </lineage>
</organism>
<dbReference type="InterPro" id="IPR022707">
    <property type="entry name" value="Mot1_central_dom"/>
</dbReference>
<dbReference type="Gene3D" id="3.30.70.330">
    <property type="match status" value="2"/>
</dbReference>
<dbReference type="InterPro" id="IPR035979">
    <property type="entry name" value="RBD_domain_sf"/>
</dbReference>
<dbReference type="AlphaFoldDB" id="A0AAN9EFK4"/>
<dbReference type="PANTHER" id="PTHR36498:SF1">
    <property type="entry name" value="TATA-BINDING PROTEIN-ASSOCIATED FACTOR 172"/>
    <property type="match status" value="1"/>
</dbReference>
<evidence type="ECO:0000256" key="2">
    <source>
        <dbReference type="SAM" id="MobiDB-lite"/>
    </source>
</evidence>
<evidence type="ECO:0000256" key="1">
    <source>
        <dbReference type="PROSITE-ProRule" id="PRU00176"/>
    </source>
</evidence>
<evidence type="ECO:0000313" key="4">
    <source>
        <dbReference type="EMBL" id="KAK7256333.1"/>
    </source>
</evidence>
<dbReference type="InterPro" id="IPR000504">
    <property type="entry name" value="RRM_dom"/>
</dbReference>
<feature type="domain" description="RRM" evidence="3">
    <location>
        <begin position="243"/>
        <end position="311"/>
    </location>
</feature>
<proteinExistence type="predicted"/>
<dbReference type="EMBL" id="JAYWIO010000006">
    <property type="protein sequence ID" value="KAK7256333.1"/>
    <property type="molecule type" value="Genomic_DNA"/>
</dbReference>
<comment type="caution">
    <text evidence="4">The sequence shown here is derived from an EMBL/GenBank/DDBJ whole genome shotgun (WGS) entry which is preliminary data.</text>
</comment>
<keyword evidence="1" id="KW-0694">RNA-binding</keyword>
<gene>
    <name evidence="4" type="ORF">RIF29_29775</name>
</gene>
<evidence type="ECO:0000313" key="5">
    <source>
        <dbReference type="Proteomes" id="UP001372338"/>
    </source>
</evidence>
<dbReference type="Proteomes" id="UP001372338">
    <property type="component" value="Unassembled WGS sequence"/>
</dbReference>
<dbReference type="SMART" id="SM00360">
    <property type="entry name" value="RRM"/>
    <property type="match status" value="2"/>
</dbReference>
<dbReference type="PANTHER" id="PTHR36498">
    <property type="entry name" value="TATA-BINDING PROTEIN-ASSOCIATED FACTOR 172"/>
    <property type="match status" value="1"/>
</dbReference>
<dbReference type="InterPro" id="IPR012677">
    <property type="entry name" value="Nucleotide-bd_a/b_plait_sf"/>
</dbReference>
<dbReference type="GO" id="GO:0017025">
    <property type="term" value="F:TBP-class protein binding"/>
    <property type="evidence" value="ECO:0007669"/>
    <property type="project" value="InterPro"/>
</dbReference>
<accession>A0AAN9EFK4</accession>
<dbReference type="GO" id="GO:0016887">
    <property type="term" value="F:ATP hydrolysis activity"/>
    <property type="evidence" value="ECO:0007669"/>
    <property type="project" value="InterPro"/>
</dbReference>
<protein>
    <recommendedName>
        <fullName evidence="3">RRM domain-containing protein</fullName>
    </recommendedName>
</protein>